<dbReference type="PANTHER" id="PTHR46600:SF11">
    <property type="entry name" value="THAP DOMAIN-CONTAINING PROTEIN 10"/>
    <property type="match status" value="1"/>
</dbReference>
<dbReference type="GO" id="GO:0043565">
    <property type="term" value="F:sequence-specific DNA binding"/>
    <property type="evidence" value="ECO:0007669"/>
    <property type="project" value="InterPro"/>
</dbReference>
<keyword evidence="6" id="KW-0175">Coiled coil</keyword>
<evidence type="ECO:0000256" key="1">
    <source>
        <dbReference type="ARBA" id="ARBA00022723"/>
    </source>
</evidence>
<keyword evidence="3" id="KW-0862">Zinc</keyword>
<feature type="domain" description="THAP-type" evidence="7">
    <location>
        <begin position="1"/>
        <end position="78"/>
    </location>
</feature>
<dbReference type="OrthoDB" id="7312725at2759"/>
<evidence type="ECO:0000259" key="7">
    <source>
        <dbReference type="PROSITE" id="PS50950"/>
    </source>
</evidence>
<evidence type="ECO:0000313" key="8">
    <source>
        <dbReference type="EMBL" id="KAF0719540.1"/>
    </source>
</evidence>
<keyword evidence="2 5" id="KW-0863">Zinc-finger</keyword>
<dbReference type="InterPro" id="IPR038441">
    <property type="entry name" value="THAP_Znf_sf"/>
</dbReference>
<reference evidence="8 9" key="1">
    <citation type="submission" date="2019-08" db="EMBL/GenBank/DDBJ databases">
        <title>Whole genome of Aphis craccivora.</title>
        <authorList>
            <person name="Voronova N.V."/>
            <person name="Shulinski R.S."/>
            <person name="Bandarenka Y.V."/>
            <person name="Zhorov D.G."/>
            <person name="Warner D."/>
        </authorList>
    </citation>
    <scope>NUCLEOTIDE SEQUENCE [LARGE SCALE GENOMIC DNA]</scope>
    <source>
        <strain evidence="8">180601</strain>
        <tissue evidence="8">Whole Body</tissue>
    </source>
</reference>
<keyword evidence="4 5" id="KW-0238">DNA-binding</keyword>
<evidence type="ECO:0000256" key="4">
    <source>
        <dbReference type="ARBA" id="ARBA00023125"/>
    </source>
</evidence>
<dbReference type="SMART" id="SM00692">
    <property type="entry name" value="DM3"/>
    <property type="match status" value="1"/>
</dbReference>
<dbReference type="EMBL" id="VUJU01009544">
    <property type="protein sequence ID" value="KAF0719540.1"/>
    <property type="molecule type" value="Genomic_DNA"/>
</dbReference>
<dbReference type="GO" id="GO:0008270">
    <property type="term" value="F:zinc ion binding"/>
    <property type="evidence" value="ECO:0007669"/>
    <property type="project" value="UniProtKB-KW"/>
</dbReference>
<dbReference type="PANTHER" id="PTHR46600">
    <property type="entry name" value="THAP DOMAIN-CONTAINING"/>
    <property type="match status" value="1"/>
</dbReference>
<dbReference type="SMART" id="SM00980">
    <property type="entry name" value="THAP"/>
    <property type="match status" value="1"/>
</dbReference>
<keyword evidence="9" id="KW-1185">Reference proteome</keyword>
<name>A0A6G0W395_APHCR</name>
<dbReference type="Proteomes" id="UP000478052">
    <property type="component" value="Unassembled WGS sequence"/>
</dbReference>
<dbReference type="InterPro" id="IPR026516">
    <property type="entry name" value="THAP1/10"/>
</dbReference>
<dbReference type="AlphaFoldDB" id="A0A6G0W395"/>
<comment type="caution">
    <text evidence="8">The sequence shown here is derived from an EMBL/GenBank/DDBJ whole genome shotgun (WGS) entry which is preliminary data.</text>
</comment>
<evidence type="ECO:0000313" key="9">
    <source>
        <dbReference type="Proteomes" id="UP000478052"/>
    </source>
</evidence>
<proteinExistence type="predicted"/>
<feature type="coiled-coil region" evidence="6">
    <location>
        <begin position="131"/>
        <end position="158"/>
    </location>
</feature>
<dbReference type="Pfam" id="PF05485">
    <property type="entry name" value="THAP"/>
    <property type="match status" value="1"/>
</dbReference>
<sequence>MSCSAVNCTNRSSQGIRLFRFPAQQDRKKIWINYSRRGQWNPTESARLCEVHFEENQFEKNRIDGWVKLKWDAVPTILNVPNPPKRVMTTRKSKREPNLTNVSCQIADTVSVNEDTSKDINDSNVESCINCHEYVNEIAKLKKQVETLKKETAEKEIALKQFLIEQQINFLSNKTNVQQWDNETIMKSLKIRFAVGVHGFQYLREMNFPLPCYSTITRLFKVQQLEKEDRFCVLSFDEMEISCEESYDKNRGKRYGKITLGNTNKLGSKLLLVLLRSVKNNWKQVIGAHITDGSPAPELTKQFIYDCIEFCKKGGLEVVSLSSDMGNENRSLWKELGIKNLKSTALRSSIKLPKEYCKAKGLPTEYVHCKFVTDLWNIEQRKDSNRDEELRLLHHLKRETEFGLNVWKPLNVGLIMSSLSIIETSELLFCNGFDFILCHRFTQDAVENLFSQMRRKAGQTPNAIQSLRALKMILMSQYISDVKRSNYMNDSDTFLLNHFNKVPENFNSTSVDILHPTYNVKPLELLHYVENISEAFKILPEYDMNIVFHLAGSATNAILKESCNECCMFMCNTTETKNLPEKYKFYTKSLNKGGLKKPCINTVLLIFNCELVYRKYKSHFLHNSNFNIVDEISLMQLVIYLFVINEKRYTEQQQKKRKEIK</sequence>
<evidence type="ECO:0000256" key="3">
    <source>
        <dbReference type="ARBA" id="ARBA00022833"/>
    </source>
</evidence>
<dbReference type="InterPro" id="IPR048365">
    <property type="entry name" value="TNP-like_RNaseH_N"/>
</dbReference>
<dbReference type="Pfam" id="PF21787">
    <property type="entry name" value="TNP-like_RNaseH_N"/>
    <property type="match status" value="1"/>
</dbReference>
<gene>
    <name evidence="8" type="ORF">FWK35_00027508</name>
</gene>
<dbReference type="InterPro" id="IPR006612">
    <property type="entry name" value="THAP_Znf"/>
</dbReference>
<dbReference type="SUPFAM" id="SSF57716">
    <property type="entry name" value="Glucocorticoid receptor-like (DNA-binding domain)"/>
    <property type="match status" value="1"/>
</dbReference>
<evidence type="ECO:0000256" key="5">
    <source>
        <dbReference type="PROSITE-ProRule" id="PRU00309"/>
    </source>
</evidence>
<keyword evidence="1" id="KW-0479">Metal-binding</keyword>
<evidence type="ECO:0000256" key="6">
    <source>
        <dbReference type="SAM" id="Coils"/>
    </source>
</evidence>
<dbReference type="Gene3D" id="6.20.210.20">
    <property type="entry name" value="THAP domain"/>
    <property type="match status" value="1"/>
</dbReference>
<organism evidence="8 9">
    <name type="scientific">Aphis craccivora</name>
    <name type="common">Cowpea aphid</name>
    <dbReference type="NCBI Taxonomy" id="307492"/>
    <lineage>
        <taxon>Eukaryota</taxon>
        <taxon>Metazoa</taxon>
        <taxon>Ecdysozoa</taxon>
        <taxon>Arthropoda</taxon>
        <taxon>Hexapoda</taxon>
        <taxon>Insecta</taxon>
        <taxon>Pterygota</taxon>
        <taxon>Neoptera</taxon>
        <taxon>Paraneoptera</taxon>
        <taxon>Hemiptera</taxon>
        <taxon>Sternorrhyncha</taxon>
        <taxon>Aphidomorpha</taxon>
        <taxon>Aphidoidea</taxon>
        <taxon>Aphididae</taxon>
        <taxon>Aphidini</taxon>
        <taxon>Aphis</taxon>
        <taxon>Aphis</taxon>
    </lineage>
</organism>
<evidence type="ECO:0000256" key="2">
    <source>
        <dbReference type="ARBA" id="ARBA00022771"/>
    </source>
</evidence>
<dbReference type="PROSITE" id="PS50950">
    <property type="entry name" value="ZF_THAP"/>
    <property type="match status" value="1"/>
</dbReference>
<protein>
    <recommendedName>
        <fullName evidence="7">THAP-type domain-containing protein</fullName>
    </recommendedName>
</protein>
<accession>A0A6G0W395</accession>